<evidence type="ECO:0000256" key="2">
    <source>
        <dbReference type="ARBA" id="ARBA00004240"/>
    </source>
</evidence>
<evidence type="ECO:0000256" key="4">
    <source>
        <dbReference type="ARBA" id="ARBA00022824"/>
    </source>
</evidence>
<evidence type="ECO:0000313" key="11">
    <source>
        <dbReference type="Proteomes" id="UP001151582"/>
    </source>
</evidence>
<dbReference type="AlphaFoldDB" id="A0A9W8AW16"/>
<feature type="domain" description="SEC63" evidence="9">
    <location>
        <begin position="1"/>
        <end position="254"/>
    </location>
</feature>
<organism evidence="10 11">
    <name type="scientific">Dimargaris verticillata</name>
    <dbReference type="NCBI Taxonomy" id="2761393"/>
    <lineage>
        <taxon>Eukaryota</taxon>
        <taxon>Fungi</taxon>
        <taxon>Fungi incertae sedis</taxon>
        <taxon>Zoopagomycota</taxon>
        <taxon>Kickxellomycotina</taxon>
        <taxon>Dimargaritomycetes</taxon>
        <taxon>Dimargaritales</taxon>
        <taxon>Dimargaritaceae</taxon>
        <taxon>Dimargaris</taxon>
    </lineage>
</organism>
<evidence type="ECO:0000256" key="1">
    <source>
        <dbReference type="ARBA" id="ARBA00004141"/>
    </source>
</evidence>
<dbReference type="SUPFAM" id="SSF81296">
    <property type="entry name" value="E set domains"/>
    <property type="match status" value="1"/>
</dbReference>
<dbReference type="InterPro" id="IPR014756">
    <property type="entry name" value="Ig_E-set"/>
</dbReference>
<protein>
    <submittedName>
        <fullName evidence="10">Pre-mRNA splicing</fullName>
        <ecNumber evidence="10">3.6.4.13</ecNumber>
    </submittedName>
</protein>
<dbReference type="EMBL" id="JANBQB010002506">
    <property type="protein sequence ID" value="KAJ1966745.1"/>
    <property type="molecule type" value="Genomic_DNA"/>
</dbReference>
<dbReference type="OrthoDB" id="5575at2759"/>
<keyword evidence="7" id="KW-0143">Chaperone</keyword>
<keyword evidence="3" id="KW-0812">Transmembrane</keyword>
<comment type="subcellular location">
    <subcellularLocation>
        <location evidence="2">Endoplasmic reticulum</location>
    </subcellularLocation>
    <subcellularLocation>
        <location evidence="1">Membrane</location>
        <topology evidence="1">Multi-pass membrane protein</topology>
    </subcellularLocation>
</comment>
<dbReference type="GO" id="GO:0005681">
    <property type="term" value="C:spliceosomal complex"/>
    <property type="evidence" value="ECO:0007669"/>
    <property type="project" value="TreeGrafter"/>
</dbReference>
<feature type="compositionally biased region" description="Acidic residues" evidence="8">
    <location>
        <begin position="259"/>
        <end position="270"/>
    </location>
</feature>
<dbReference type="GO" id="GO:0003724">
    <property type="term" value="F:RNA helicase activity"/>
    <property type="evidence" value="ECO:0007669"/>
    <property type="project" value="UniProtKB-EC"/>
</dbReference>
<dbReference type="PANTHER" id="PTHR24075:SF5">
    <property type="entry name" value="U5 SMALL NUCLEAR RIBONUCLEOPROTEIN 200 KDA HELICASE"/>
    <property type="match status" value="1"/>
</dbReference>
<dbReference type="GO" id="GO:0000388">
    <property type="term" value="P:spliceosome conformational change to release U4 (or U4atac) and U1 (or U11)"/>
    <property type="evidence" value="ECO:0007669"/>
    <property type="project" value="TreeGrafter"/>
</dbReference>
<dbReference type="Proteomes" id="UP001151582">
    <property type="component" value="Unassembled WGS sequence"/>
</dbReference>
<keyword evidence="5" id="KW-1133">Transmembrane helix</keyword>
<accession>A0A9W8AW16</accession>
<dbReference type="PANTHER" id="PTHR24075">
    <property type="entry name" value="SEC63 DOMAIN-CONTAINING"/>
    <property type="match status" value="1"/>
</dbReference>
<dbReference type="GO" id="GO:0016020">
    <property type="term" value="C:membrane"/>
    <property type="evidence" value="ECO:0007669"/>
    <property type="project" value="UniProtKB-SubCell"/>
</dbReference>
<evidence type="ECO:0000256" key="8">
    <source>
        <dbReference type="SAM" id="MobiDB-lite"/>
    </source>
</evidence>
<feature type="compositionally biased region" description="Polar residues" evidence="8">
    <location>
        <begin position="162"/>
        <end position="171"/>
    </location>
</feature>
<evidence type="ECO:0000313" key="10">
    <source>
        <dbReference type="EMBL" id="KAJ1966745.1"/>
    </source>
</evidence>
<feature type="compositionally biased region" description="Low complexity" evidence="8">
    <location>
        <begin position="271"/>
        <end position="280"/>
    </location>
</feature>
<dbReference type="InterPro" id="IPR035892">
    <property type="entry name" value="C2_domain_sf"/>
</dbReference>
<dbReference type="Gene3D" id="1.10.3380.10">
    <property type="entry name" value="Sec63 N-terminal domain-like domain"/>
    <property type="match status" value="1"/>
</dbReference>
<comment type="caution">
    <text evidence="10">The sequence shown here is derived from an EMBL/GenBank/DDBJ whole genome shotgun (WGS) entry which is preliminary data.</text>
</comment>
<evidence type="ECO:0000256" key="6">
    <source>
        <dbReference type="ARBA" id="ARBA00023136"/>
    </source>
</evidence>
<reference evidence="10" key="1">
    <citation type="submission" date="2022-07" db="EMBL/GenBank/DDBJ databases">
        <title>Phylogenomic reconstructions and comparative analyses of Kickxellomycotina fungi.</title>
        <authorList>
            <person name="Reynolds N.K."/>
            <person name="Stajich J.E."/>
            <person name="Barry K."/>
            <person name="Grigoriev I.V."/>
            <person name="Crous P."/>
            <person name="Smith M.E."/>
        </authorList>
    </citation>
    <scope>NUCLEOTIDE SEQUENCE</scope>
    <source>
        <strain evidence="10">RSA 567</strain>
    </source>
</reference>
<dbReference type="Gene3D" id="2.60.40.150">
    <property type="entry name" value="C2 domain"/>
    <property type="match status" value="1"/>
</dbReference>
<evidence type="ECO:0000259" key="9">
    <source>
        <dbReference type="SMART" id="SM00973"/>
    </source>
</evidence>
<dbReference type="Gene3D" id="1.10.150.20">
    <property type="entry name" value="5' to 3' exonuclease, C-terminal subdomain"/>
    <property type="match status" value="1"/>
</dbReference>
<keyword evidence="4" id="KW-0256">Endoplasmic reticulum</keyword>
<keyword evidence="10" id="KW-0378">Hydrolase</keyword>
<evidence type="ECO:0000256" key="5">
    <source>
        <dbReference type="ARBA" id="ARBA00022989"/>
    </source>
</evidence>
<proteinExistence type="predicted"/>
<dbReference type="EC" id="3.6.4.13" evidence="10"/>
<dbReference type="SUPFAM" id="SSF158702">
    <property type="entry name" value="Sec63 N-terminal domain-like"/>
    <property type="match status" value="1"/>
</dbReference>
<keyword evidence="6" id="KW-0472">Membrane</keyword>
<keyword evidence="11" id="KW-1185">Reference proteome</keyword>
<dbReference type="GO" id="GO:0003723">
    <property type="term" value="F:RNA binding"/>
    <property type="evidence" value="ECO:0007669"/>
    <property type="project" value="TreeGrafter"/>
</dbReference>
<dbReference type="GO" id="GO:0005783">
    <property type="term" value="C:endoplasmic reticulum"/>
    <property type="evidence" value="ECO:0007669"/>
    <property type="project" value="UniProtKB-SubCell"/>
</dbReference>
<dbReference type="InterPro" id="IPR004179">
    <property type="entry name" value="Sec63-dom"/>
</dbReference>
<dbReference type="SMART" id="SM00973">
    <property type="entry name" value="Sec63"/>
    <property type="match status" value="1"/>
</dbReference>
<gene>
    <name evidence="10" type="primary">brr2_2</name>
    <name evidence="10" type="ORF">H4R34_006474</name>
</gene>
<evidence type="ECO:0000256" key="3">
    <source>
        <dbReference type="ARBA" id="ARBA00022692"/>
    </source>
</evidence>
<feature type="region of interest" description="Disordered" evidence="8">
    <location>
        <begin position="255"/>
        <end position="280"/>
    </location>
</feature>
<dbReference type="Pfam" id="PF02889">
    <property type="entry name" value="Sec63"/>
    <property type="match status" value="1"/>
</dbReference>
<evidence type="ECO:0000256" key="7">
    <source>
        <dbReference type="ARBA" id="ARBA00023186"/>
    </source>
</evidence>
<dbReference type="GO" id="GO:0016787">
    <property type="term" value="F:hydrolase activity"/>
    <property type="evidence" value="ECO:0007669"/>
    <property type="project" value="UniProtKB-KW"/>
</dbReference>
<name>A0A9W8AW16_9FUNG</name>
<sequence length="280" mass="30838">MQLPPDLASDQTQILAKMIPLIQACVDVLSSHGWLKPAMEAMELAQMCVQAQWNTESPLKQIPNFARELIQQAKAMGAESVFDVVEMADEDRQQLLASLGPRQVAQVADFVNRYPEIEVVHELADPDDIVCDQPATLQVGLERDMGEGDDSDPEQHAAAPSGPTSQLSGTNATQHVVGPVIAPYYPFTKDEGWWVVLGDPKTQTLASIKRVNFQERVAVKLEFVAPSEPGEHRFMLYLMSDSFVGCDQEFEVTFQARPDEEEDSDDEDANSDAMSASGSE</sequence>
<feature type="region of interest" description="Disordered" evidence="8">
    <location>
        <begin position="143"/>
        <end position="171"/>
    </location>
</feature>